<dbReference type="GO" id="GO:0016020">
    <property type="term" value="C:membrane"/>
    <property type="evidence" value="ECO:0007669"/>
    <property type="project" value="UniProtKB-SubCell"/>
</dbReference>
<evidence type="ECO:0000256" key="3">
    <source>
        <dbReference type="ARBA" id="ARBA00022989"/>
    </source>
</evidence>
<sequence length="358" mass="37824">MAANASASFAIPLLWLLLLSVVCVVSASPILHLPNSPSSVQHYLIPRAAGFILNNSTGVPEVFDPVTRVPIPQGSASDGSGTGFDAPAAIWLAFSFVVGLPMAFAGFRGWRFTTGVGIGLAAGVCSWAALINTVSATGISDLLLTLITIGFFGLGALLGVFEIGRIGGIACLGIASGLSFGMRVMLLKSELLFSGTDLYAANWVITAVLGMAGGMSMISGSIQRTGILFACSSVGTFFTFLGIDLILNKQAGMSRGLRFLFDRNSSHIVDIVSKGYVPPISTQILLGVSLVLTPLLTYLQHRLFPQPFSRNPERDDIIRDSVSIDVNMSNVSSDGKRATFLQGLWDTARGKSPNRFSL</sequence>
<dbReference type="Proteomes" id="UP000308652">
    <property type="component" value="Unassembled WGS sequence"/>
</dbReference>
<evidence type="ECO:0000259" key="7">
    <source>
        <dbReference type="Pfam" id="PF13886"/>
    </source>
</evidence>
<feature type="transmembrane region" description="Helical" evidence="5">
    <location>
        <begin position="112"/>
        <end position="130"/>
    </location>
</feature>
<feature type="transmembrane region" description="Helical" evidence="5">
    <location>
        <begin position="227"/>
        <end position="247"/>
    </location>
</feature>
<evidence type="ECO:0000313" key="9">
    <source>
        <dbReference type="Proteomes" id="UP000308652"/>
    </source>
</evidence>
<proteinExistence type="predicted"/>
<dbReference type="Pfam" id="PF13886">
    <property type="entry name" value="TM7S3_TM198"/>
    <property type="match status" value="1"/>
</dbReference>
<dbReference type="AlphaFoldDB" id="A0A5C3MUJ2"/>
<feature type="transmembrane region" description="Helical" evidence="5">
    <location>
        <begin position="168"/>
        <end position="186"/>
    </location>
</feature>
<keyword evidence="9" id="KW-1185">Reference proteome</keyword>
<evidence type="ECO:0000256" key="1">
    <source>
        <dbReference type="ARBA" id="ARBA00004141"/>
    </source>
</evidence>
<comment type="subcellular location">
    <subcellularLocation>
        <location evidence="1">Membrane</location>
        <topology evidence="1">Multi-pass membrane protein</topology>
    </subcellularLocation>
</comment>
<dbReference type="OrthoDB" id="3359595at2759"/>
<evidence type="ECO:0000256" key="5">
    <source>
        <dbReference type="SAM" id="Phobius"/>
    </source>
</evidence>
<evidence type="ECO:0000256" key="6">
    <source>
        <dbReference type="SAM" id="SignalP"/>
    </source>
</evidence>
<dbReference type="InterPro" id="IPR025256">
    <property type="entry name" value="TM7S3/TM198-like_dom"/>
</dbReference>
<feature type="chain" id="PRO_5022866277" description="TM7S3/TM198-like domain-containing protein" evidence="6">
    <location>
        <begin position="28"/>
        <end position="358"/>
    </location>
</feature>
<feature type="transmembrane region" description="Helical" evidence="5">
    <location>
        <begin position="88"/>
        <end position="105"/>
    </location>
</feature>
<keyword evidence="4 5" id="KW-0472">Membrane</keyword>
<keyword evidence="6" id="KW-0732">Signal</keyword>
<feature type="signal peptide" evidence="6">
    <location>
        <begin position="1"/>
        <end position="27"/>
    </location>
</feature>
<feature type="transmembrane region" description="Helical" evidence="5">
    <location>
        <begin position="142"/>
        <end position="161"/>
    </location>
</feature>
<evidence type="ECO:0000313" key="8">
    <source>
        <dbReference type="EMBL" id="TFK45051.1"/>
    </source>
</evidence>
<accession>A0A5C3MUJ2</accession>
<keyword evidence="2 5" id="KW-0812">Transmembrane</keyword>
<evidence type="ECO:0000256" key="2">
    <source>
        <dbReference type="ARBA" id="ARBA00022692"/>
    </source>
</evidence>
<feature type="transmembrane region" description="Helical" evidence="5">
    <location>
        <begin position="198"/>
        <end position="215"/>
    </location>
</feature>
<keyword evidence="3 5" id="KW-1133">Transmembrane helix</keyword>
<organism evidence="8 9">
    <name type="scientific">Crucibulum laeve</name>
    <dbReference type="NCBI Taxonomy" id="68775"/>
    <lineage>
        <taxon>Eukaryota</taxon>
        <taxon>Fungi</taxon>
        <taxon>Dikarya</taxon>
        <taxon>Basidiomycota</taxon>
        <taxon>Agaricomycotina</taxon>
        <taxon>Agaricomycetes</taxon>
        <taxon>Agaricomycetidae</taxon>
        <taxon>Agaricales</taxon>
        <taxon>Agaricineae</taxon>
        <taxon>Nidulariaceae</taxon>
        <taxon>Crucibulum</taxon>
    </lineage>
</organism>
<protein>
    <recommendedName>
        <fullName evidence="7">TM7S3/TM198-like domain-containing protein</fullName>
    </recommendedName>
</protein>
<feature type="domain" description="TM7S3/TM198-like" evidence="7">
    <location>
        <begin position="94"/>
        <end position="301"/>
    </location>
</feature>
<reference evidence="8 9" key="1">
    <citation type="journal article" date="2019" name="Nat. Ecol. Evol.">
        <title>Megaphylogeny resolves global patterns of mushroom evolution.</title>
        <authorList>
            <person name="Varga T."/>
            <person name="Krizsan K."/>
            <person name="Foldi C."/>
            <person name="Dima B."/>
            <person name="Sanchez-Garcia M."/>
            <person name="Sanchez-Ramirez S."/>
            <person name="Szollosi G.J."/>
            <person name="Szarkandi J.G."/>
            <person name="Papp V."/>
            <person name="Albert L."/>
            <person name="Andreopoulos W."/>
            <person name="Angelini C."/>
            <person name="Antonin V."/>
            <person name="Barry K.W."/>
            <person name="Bougher N.L."/>
            <person name="Buchanan P."/>
            <person name="Buyck B."/>
            <person name="Bense V."/>
            <person name="Catcheside P."/>
            <person name="Chovatia M."/>
            <person name="Cooper J."/>
            <person name="Damon W."/>
            <person name="Desjardin D."/>
            <person name="Finy P."/>
            <person name="Geml J."/>
            <person name="Haridas S."/>
            <person name="Hughes K."/>
            <person name="Justo A."/>
            <person name="Karasinski D."/>
            <person name="Kautmanova I."/>
            <person name="Kiss B."/>
            <person name="Kocsube S."/>
            <person name="Kotiranta H."/>
            <person name="LaButti K.M."/>
            <person name="Lechner B.E."/>
            <person name="Liimatainen K."/>
            <person name="Lipzen A."/>
            <person name="Lukacs Z."/>
            <person name="Mihaltcheva S."/>
            <person name="Morgado L.N."/>
            <person name="Niskanen T."/>
            <person name="Noordeloos M.E."/>
            <person name="Ohm R.A."/>
            <person name="Ortiz-Santana B."/>
            <person name="Ovrebo C."/>
            <person name="Racz N."/>
            <person name="Riley R."/>
            <person name="Savchenko A."/>
            <person name="Shiryaev A."/>
            <person name="Soop K."/>
            <person name="Spirin V."/>
            <person name="Szebenyi C."/>
            <person name="Tomsovsky M."/>
            <person name="Tulloss R.E."/>
            <person name="Uehling J."/>
            <person name="Grigoriev I.V."/>
            <person name="Vagvolgyi C."/>
            <person name="Papp T."/>
            <person name="Martin F.M."/>
            <person name="Miettinen O."/>
            <person name="Hibbett D.S."/>
            <person name="Nagy L.G."/>
        </authorList>
    </citation>
    <scope>NUCLEOTIDE SEQUENCE [LARGE SCALE GENOMIC DNA]</scope>
    <source>
        <strain evidence="8 9">CBS 166.37</strain>
    </source>
</reference>
<gene>
    <name evidence="8" type="ORF">BDQ12DRAFT_674032</name>
</gene>
<name>A0A5C3MUJ2_9AGAR</name>
<dbReference type="EMBL" id="ML213590">
    <property type="protein sequence ID" value="TFK45051.1"/>
    <property type="molecule type" value="Genomic_DNA"/>
</dbReference>
<evidence type="ECO:0000256" key="4">
    <source>
        <dbReference type="ARBA" id="ARBA00023136"/>
    </source>
</evidence>